<dbReference type="RefSeq" id="WP_110400949.1">
    <property type="nucleotide sequence ID" value="NZ_QJJS01000009.1"/>
</dbReference>
<sequence length="164" mass="17475">MKVFNLRCEHGHAFEGWFGSEDDLLGQQARGLLHCPLCDTAAVQRMPSAPRLNLKAARGEAVPAVAPDPAPAVPAAVVPTTSEQAAARVEVLHAAYLQAVQHVLDHTEDVGSGFAEEARRIHYGEAQERGIRGQTTPDQVQELNDEGISVGAFVLPAALTGTKH</sequence>
<reference evidence="1 2" key="1">
    <citation type="submission" date="2018-05" db="EMBL/GenBank/DDBJ databases">
        <title>Genomic Encyclopedia of Type Strains, Phase IV (KMG-IV): sequencing the most valuable type-strain genomes for metagenomic binning, comparative biology and taxonomic classification.</title>
        <authorList>
            <person name="Goeker M."/>
        </authorList>
    </citation>
    <scope>NUCLEOTIDE SEQUENCE [LARGE SCALE GENOMIC DNA]</scope>
    <source>
        <strain evidence="1 2">DSM 566</strain>
    </source>
</reference>
<dbReference type="Pfam" id="PF06676">
    <property type="entry name" value="DUF1178"/>
    <property type="match status" value="1"/>
</dbReference>
<gene>
    <name evidence="1" type="ORF">C7444_10986</name>
</gene>
<evidence type="ECO:0000313" key="1">
    <source>
        <dbReference type="EMBL" id="PXW95517.1"/>
    </source>
</evidence>
<proteinExistence type="predicted"/>
<comment type="caution">
    <text evidence="1">The sequence shown here is derived from an EMBL/GenBank/DDBJ whole genome shotgun (WGS) entry which is preliminary data.</text>
</comment>
<evidence type="ECO:0008006" key="3">
    <source>
        <dbReference type="Google" id="ProtNLM"/>
    </source>
</evidence>
<dbReference type="EMBL" id="QJJS01000009">
    <property type="protein sequence ID" value="PXW95517.1"/>
    <property type="molecule type" value="Genomic_DNA"/>
</dbReference>
<dbReference type="Proteomes" id="UP000247811">
    <property type="component" value="Unassembled WGS sequence"/>
</dbReference>
<protein>
    <recommendedName>
        <fullName evidence="3">DUF1178 family protein</fullName>
    </recommendedName>
</protein>
<evidence type="ECO:0000313" key="2">
    <source>
        <dbReference type="Proteomes" id="UP000247811"/>
    </source>
</evidence>
<dbReference type="PIRSF" id="PIRSF032131">
    <property type="entry name" value="UCP032131"/>
    <property type="match status" value="1"/>
</dbReference>
<keyword evidence="2" id="KW-1185">Reference proteome</keyword>
<dbReference type="InterPro" id="IPR009562">
    <property type="entry name" value="DUF1178"/>
</dbReference>
<dbReference type="AlphaFoldDB" id="A0A318GZ24"/>
<dbReference type="OrthoDB" id="5295943at2"/>
<name>A0A318GZ24_9BURK</name>
<organism evidence="1 2">
    <name type="scientific">Sphaerotilus hippei</name>
    <dbReference type="NCBI Taxonomy" id="744406"/>
    <lineage>
        <taxon>Bacteria</taxon>
        <taxon>Pseudomonadati</taxon>
        <taxon>Pseudomonadota</taxon>
        <taxon>Betaproteobacteria</taxon>
        <taxon>Burkholderiales</taxon>
        <taxon>Sphaerotilaceae</taxon>
        <taxon>Sphaerotilus</taxon>
    </lineage>
</organism>
<accession>A0A318GZ24</accession>